<protein>
    <submittedName>
        <fullName evidence="1">Uncharacterized protein</fullName>
    </submittedName>
</protein>
<evidence type="ECO:0000313" key="1">
    <source>
        <dbReference type="EMBL" id="GKV10123.1"/>
    </source>
</evidence>
<dbReference type="Proteomes" id="UP001054252">
    <property type="component" value="Unassembled WGS sequence"/>
</dbReference>
<comment type="caution">
    <text evidence="1">The sequence shown here is derived from an EMBL/GenBank/DDBJ whole genome shotgun (WGS) entry which is preliminary data.</text>
</comment>
<reference evidence="1 2" key="1">
    <citation type="journal article" date="2021" name="Commun. Biol.">
        <title>The genome of Shorea leprosula (Dipterocarpaceae) highlights the ecological relevance of drought in aseasonal tropical rainforests.</title>
        <authorList>
            <person name="Ng K.K.S."/>
            <person name="Kobayashi M.J."/>
            <person name="Fawcett J.A."/>
            <person name="Hatakeyama M."/>
            <person name="Paape T."/>
            <person name="Ng C.H."/>
            <person name="Ang C.C."/>
            <person name="Tnah L.H."/>
            <person name="Lee C.T."/>
            <person name="Nishiyama T."/>
            <person name="Sese J."/>
            <person name="O'Brien M.J."/>
            <person name="Copetti D."/>
            <person name="Mohd Noor M.I."/>
            <person name="Ong R.C."/>
            <person name="Putra M."/>
            <person name="Sireger I.Z."/>
            <person name="Indrioko S."/>
            <person name="Kosugi Y."/>
            <person name="Izuno A."/>
            <person name="Isagi Y."/>
            <person name="Lee S.L."/>
            <person name="Shimizu K.K."/>
        </authorList>
    </citation>
    <scope>NUCLEOTIDE SEQUENCE [LARGE SCALE GENOMIC DNA]</scope>
    <source>
        <strain evidence="1">214</strain>
    </source>
</reference>
<gene>
    <name evidence="1" type="ORF">SLEP1_g21533</name>
</gene>
<accession>A0AAV5JCB0</accession>
<dbReference type="AlphaFoldDB" id="A0AAV5JCB0"/>
<evidence type="ECO:0000313" key="2">
    <source>
        <dbReference type="Proteomes" id="UP001054252"/>
    </source>
</evidence>
<organism evidence="1 2">
    <name type="scientific">Rubroshorea leprosula</name>
    <dbReference type="NCBI Taxonomy" id="152421"/>
    <lineage>
        <taxon>Eukaryota</taxon>
        <taxon>Viridiplantae</taxon>
        <taxon>Streptophyta</taxon>
        <taxon>Embryophyta</taxon>
        <taxon>Tracheophyta</taxon>
        <taxon>Spermatophyta</taxon>
        <taxon>Magnoliopsida</taxon>
        <taxon>eudicotyledons</taxon>
        <taxon>Gunneridae</taxon>
        <taxon>Pentapetalae</taxon>
        <taxon>rosids</taxon>
        <taxon>malvids</taxon>
        <taxon>Malvales</taxon>
        <taxon>Dipterocarpaceae</taxon>
        <taxon>Rubroshorea</taxon>
    </lineage>
</organism>
<sequence>MENETSGGVTRRSPAAVEEAVKLEIHLFLVGSTPHLLLSVALHGGPIGGGGGGSGGGACGIRICQIEGQSRSE</sequence>
<name>A0AAV5JCB0_9ROSI</name>
<keyword evidence="2" id="KW-1185">Reference proteome</keyword>
<proteinExistence type="predicted"/>
<dbReference type="EMBL" id="BPVZ01000031">
    <property type="protein sequence ID" value="GKV10123.1"/>
    <property type="molecule type" value="Genomic_DNA"/>
</dbReference>